<gene>
    <name evidence="3" type="primary">ORF43963</name>
</gene>
<evidence type="ECO:0000313" key="3">
    <source>
        <dbReference type="EMBL" id="CEK62022.1"/>
    </source>
</evidence>
<name>A0A0B6Z0W3_9EUPU</name>
<protein>
    <recommendedName>
        <fullName evidence="4">CUB domain-containing protein</fullName>
    </recommendedName>
</protein>
<evidence type="ECO:0000256" key="1">
    <source>
        <dbReference type="ARBA" id="ARBA00023157"/>
    </source>
</evidence>
<dbReference type="PROSITE" id="PS50068">
    <property type="entry name" value="LDLRA_2"/>
    <property type="match status" value="1"/>
</dbReference>
<comment type="caution">
    <text evidence="2">Lacks conserved residue(s) required for the propagation of feature annotation.</text>
</comment>
<dbReference type="InterPro" id="IPR042333">
    <property type="entry name" value="LRAD2/Mig-13-like"/>
</dbReference>
<feature type="non-terminal residue" evidence="3">
    <location>
        <position position="1"/>
    </location>
</feature>
<dbReference type="InterPro" id="IPR036055">
    <property type="entry name" value="LDL_receptor-like_sf"/>
</dbReference>
<accession>A0A0B6Z0W3</accession>
<evidence type="ECO:0000256" key="2">
    <source>
        <dbReference type="PROSITE-ProRule" id="PRU00124"/>
    </source>
</evidence>
<dbReference type="CDD" id="cd00112">
    <property type="entry name" value="LDLa"/>
    <property type="match status" value="1"/>
</dbReference>
<dbReference type="PANTHER" id="PTHR24652">
    <property type="entry name" value="LOW-DENSITY LIPOPROTEIN RECEPTOR CLASS A DOMAIN-CONTAINING PROTEIN 2"/>
    <property type="match status" value="1"/>
</dbReference>
<proteinExistence type="predicted"/>
<dbReference type="Gene3D" id="4.10.400.10">
    <property type="entry name" value="Low-density Lipoprotein Receptor"/>
    <property type="match status" value="1"/>
</dbReference>
<organism evidence="3">
    <name type="scientific">Arion vulgaris</name>
    <dbReference type="NCBI Taxonomy" id="1028688"/>
    <lineage>
        <taxon>Eukaryota</taxon>
        <taxon>Metazoa</taxon>
        <taxon>Spiralia</taxon>
        <taxon>Lophotrochozoa</taxon>
        <taxon>Mollusca</taxon>
        <taxon>Gastropoda</taxon>
        <taxon>Heterobranchia</taxon>
        <taxon>Euthyneura</taxon>
        <taxon>Panpulmonata</taxon>
        <taxon>Eupulmonata</taxon>
        <taxon>Stylommatophora</taxon>
        <taxon>Helicina</taxon>
        <taxon>Arionoidea</taxon>
        <taxon>Arionidae</taxon>
        <taxon>Arion</taxon>
    </lineage>
</organism>
<dbReference type="SMART" id="SM00192">
    <property type="entry name" value="LDLa"/>
    <property type="match status" value="1"/>
</dbReference>
<sequence>LQTNVGQRKMRHSGAFLPIQISSTVKLGNVVVMILLVVSSFIHQVDSQTHHIPLRRPICNSVLHDIPAAILEGAGGYRMGSGLCEVTLSTPDRAKWMLKIDTAVILDCDVIVHVYDTYLSPADGKAVLTLGCASPDPGVIYVNSSTLTVRLKHNNSTEYRFTIIATARKVSSKPDVACTGFKCESGICVAKTLICDAIDNCFDYSDELSNGTAHCEAGYWPFQGENWGVLASVLGAAVVLGVTAACCRHIRSKSRSTVDDLYELNEGPYVRKYAYRYAIIRPPKKPNQTNVVLGRDGHMHYNATTV</sequence>
<keyword evidence="1 2" id="KW-1015">Disulfide bond</keyword>
<reference evidence="3" key="1">
    <citation type="submission" date="2014-12" db="EMBL/GenBank/DDBJ databases">
        <title>Insight into the proteome of Arion vulgaris.</title>
        <authorList>
            <person name="Aradska J."/>
            <person name="Bulat T."/>
            <person name="Smidak R."/>
            <person name="Sarate P."/>
            <person name="Gangsoo J."/>
            <person name="Sialana F."/>
            <person name="Bilban M."/>
            <person name="Lubec G."/>
        </authorList>
    </citation>
    <scope>NUCLEOTIDE SEQUENCE</scope>
    <source>
        <tissue evidence="3">Skin</tissue>
    </source>
</reference>
<feature type="disulfide bond" evidence="2">
    <location>
        <begin position="183"/>
        <end position="201"/>
    </location>
</feature>
<dbReference type="SUPFAM" id="SSF57424">
    <property type="entry name" value="LDL receptor-like module"/>
    <property type="match status" value="1"/>
</dbReference>
<dbReference type="EMBL" id="HACG01015157">
    <property type="protein sequence ID" value="CEK62022.1"/>
    <property type="molecule type" value="Transcribed_RNA"/>
</dbReference>
<evidence type="ECO:0008006" key="4">
    <source>
        <dbReference type="Google" id="ProtNLM"/>
    </source>
</evidence>
<dbReference type="InterPro" id="IPR002172">
    <property type="entry name" value="LDrepeatLR_classA_rpt"/>
</dbReference>
<dbReference type="Pfam" id="PF00057">
    <property type="entry name" value="Ldl_recept_a"/>
    <property type="match status" value="1"/>
</dbReference>
<dbReference type="AlphaFoldDB" id="A0A0B6Z0W3"/>